<gene>
    <name evidence="6" type="ORF">ECRASSUSDP1_LOCUS12280</name>
</gene>
<keyword evidence="4" id="KW-0460">Magnesium</keyword>
<proteinExistence type="predicted"/>
<keyword evidence="2 3" id="KW-0342">GTP-binding</keyword>
<dbReference type="PANTHER" id="PTHR45732">
    <property type="entry name" value="ADP-RIBOSYLATION FACTOR-LIKE PROTEIN 8"/>
    <property type="match status" value="1"/>
</dbReference>
<dbReference type="GO" id="GO:0005525">
    <property type="term" value="F:GTP binding"/>
    <property type="evidence" value="ECO:0007669"/>
    <property type="project" value="UniProtKB-KW"/>
</dbReference>
<dbReference type="InterPro" id="IPR006689">
    <property type="entry name" value="Small_GTPase_ARF/SAR"/>
</dbReference>
<name>A0AAD1XDX5_EUPCR</name>
<comment type="caution">
    <text evidence="6">The sequence shown here is derived from an EMBL/GenBank/DDBJ whole genome shotgun (WGS) entry which is preliminary data.</text>
</comment>
<dbReference type="PANTHER" id="PTHR45732:SF7">
    <property type="entry name" value="ADP-RIBOSYLATION FACTOR-LIKE PROTEIN 8"/>
    <property type="match status" value="1"/>
</dbReference>
<evidence type="ECO:0000313" key="6">
    <source>
        <dbReference type="EMBL" id="CAI2370960.1"/>
    </source>
</evidence>
<keyword evidence="4" id="KW-0479">Metal-binding</keyword>
<dbReference type="PRINTS" id="PR00328">
    <property type="entry name" value="SAR1GTPBP"/>
</dbReference>
<evidence type="ECO:0000256" key="4">
    <source>
        <dbReference type="PIRSR" id="PIRSR606689-2"/>
    </source>
</evidence>
<evidence type="ECO:0000256" key="1">
    <source>
        <dbReference type="ARBA" id="ARBA00022741"/>
    </source>
</evidence>
<dbReference type="PROSITE" id="PS51417">
    <property type="entry name" value="ARF"/>
    <property type="match status" value="1"/>
</dbReference>
<dbReference type="InterPro" id="IPR027417">
    <property type="entry name" value="P-loop_NTPase"/>
</dbReference>
<dbReference type="GO" id="GO:0046872">
    <property type="term" value="F:metal ion binding"/>
    <property type="evidence" value="ECO:0007669"/>
    <property type="project" value="UniProtKB-KW"/>
</dbReference>
<accession>A0AAD1XDX5</accession>
<dbReference type="Proteomes" id="UP001295684">
    <property type="component" value="Unassembled WGS sequence"/>
</dbReference>
<reference evidence="6" key="1">
    <citation type="submission" date="2023-07" db="EMBL/GenBank/DDBJ databases">
        <authorList>
            <consortium name="AG Swart"/>
            <person name="Singh M."/>
            <person name="Singh A."/>
            <person name="Seah K."/>
            <person name="Emmerich C."/>
        </authorList>
    </citation>
    <scope>NUCLEOTIDE SEQUENCE</scope>
    <source>
        <strain evidence="6">DP1</strain>
    </source>
</reference>
<dbReference type="Pfam" id="PF00025">
    <property type="entry name" value="Arf"/>
    <property type="match status" value="1"/>
</dbReference>
<evidence type="ECO:0000256" key="5">
    <source>
        <dbReference type="SAM" id="Coils"/>
    </source>
</evidence>
<dbReference type="Gene3D" id="3.40.50.300">
    <property type="entry name" value="P-loop containing nucleotide triphosphate hydrolases"/>
    <property type="match status" value="1"/>
</dbReference>
<dbReference type="AlphaFoldDB" id="A0AAD1XDX5"/>
<organism evidence="6 7">
    <name type="scientific">Euplotes crassus</name>
    <dbReference type="NCBI Taxonomy" id="5936"/>
    <lineage>
        <taxon>Eukaryota</taxon>
        <taxon>Sar</taxon>
        <taxon>Alveolata</taxon>
        <taxon>Ciliophora</taxon>
        <taxon>Intramacronucleata</taxon>
        <taxon>Spirotrichea</taxon>
        <taxon>Hypotrichia</taxon>
        <taxon>Euplotida</taxon>
        <taxon>Euplotidae</taxon>
        <taxon>Moneuplotes</taxon>
    </lineage>
</organism>
<dbReference type="GO" id="GO:0003924">
    <property type="term" value="F:GTPase activity"/>
    <property type="evidence" value="ECO:0007669"/>
    <property type="project" value="InterPro"/>
</dbReference>
<evidence type="ECO:0000256" key="2">
    <source>
        <dbReference type="ARBA" id="ARBA00023134"/>
    </source>
</evidence>
<keyword evidence="5" id="KW-0175">Coiled coil</keyword>
<dbReference type="SUPFAM" id="SSF52540">
    <property type="entry name" value="P-loop containing nucleoside triphosphate hydrolases"/>
    <property type="match status" value="1"/>
</dbReference>
<feature type="coiled-coil region" evidence="5">
    <location>
        <begin position="31"/>
        <end position="59"/>
    </location>
</feature>
<keyword evidence="7" id="KW-1185">Reference proteome</keyword>
<protein>
    <submittedName>
        <fullName evidence="6">Uncharacterized protein</fullName>
    </submittedName>
</protein>
<feature type="binding site" evidence="4">
    <location>
        <position position="63"/>
    </location>
    <ligand>
        <name>Mg(2+)</name>
        <dbReference type="ChEBI" id="CHEBI:18420"/>
    </ligand>
</feature>
<keyword evidence="1 3" id="KW-0547">Nucleotide-binding</keyword>
<evidence type="ECO:0000313" key="7">
    <source>
        <dbReference type="Proteomes" id="UP001295684"/>
    </source>
</evidence>
<sequence>MVQTHHYWQRNYSLSCRHGKVGKTCFCTSLLNNQQLTKKESTEKVRAKKKEESKEQEEEYFPTVGLSVEEGSINSRIRVKLYDMGGEESYRESWEKFCRVSDAILFVVDSTDLANIHQAKDLLFELTGWPSLEGVPICIIGSKSDKEGCFSDEELIVQMELVSICDREIACFTTNFNQNHEFVKKWICDLKKRKISEEYQGFVDV</sequence>
<feature type="binding site" evidence="3">
    <location>
        <position position="86"/>
    </location>
    <ligand>
        <name>GTP</name>
        <dbReference type="ChEBI" id="CHEBI:37565"/>
    </ligand>
</feature>
<dbReference type="EMBL" id="CAMPGE010012180">
    <property type="protein sequence ID" value="CAI2370960.1"/>
    <property type="molecule type" value="Genomic_DNA"/>
</dbReference>
<evidence type="ECO:0000256" key="3">
    <source>
        <dbReference type="PIRSR" id="PIRSR606689-1"/>
    </source>
</evidence>